<gene>
    <name evidence="1" type="ORF">JGUZn3_20350</name>
</gene>
<organism evidence="1 2">
    <name type="scientific">Entomobacter blattae</name>
    <dbReference type="NCBI Taxonomy" id="2762277"/>
    <lineage>
        <taxon>Bacteria</taxon>
        <taxon>Pseudomonadati</taxon>
        <taxon>Pseudomonadota</taxon>
        <taxon>Alphaproteobacteria</taxon>
        <taxon>Acetobacterales</taxon>
        <taxon>Acetobacteraceae</taxon>
        <taxon>Entomobacter</taxon>
    </lineage>
</organism>
<dbReference type="AlphaFoldDB" id="A0A7H1NTY0"/>
<dbReference type="RefSeq" id="WP_203413421.1">
    <property type="nucleotide sequence ID" value="NZ_CP060244.1"/>
</dbReference>
<evidence type="ECO:0000313" key="1">
    <source>
        <dbReference type="EMBL" id="QNT79240.1"/>
    </source>
</evidence>
<reference evidence="1 2" key="1">
    <citation type="submission" date="2020-08" db="EMBL/GenBank/DDBJ databases">
        <title>Complete genome sequence of Entomobacter blattae G55GP.</title>
        <authorList>
            <person name="Poehlein A."/>
            <person name="Guzman J."/>
            <person name="Daniel R."/>
            <person name="Vilcinskas A."/>
        </authorList>
    </citation>
    <scope>NUCLEOTIDE SEQUENCE [LARGE SCALE GENOMIC DNA]</scope>
    <source>
        <strain evidence="1 2">G55GP</strain>
    </source>
</reference>
<sequence>MIVNLLSKGYCRRYLYSLFYKTHKQQPAEPRRENSDGQLLMEEYMWPLLTPGMLLNILTTYGEVPGYHELSALMLAYQDDRLPGGQLTERQDSP</sequence>
<name>A0A7H1NTY0_9PROT</name>
<dbReference type="KEGG" id="ebla:JGUZn3_20350"/>
<evidence type="ECO:0000313" key="2">
    <source>
        <dbReference type="Proteomes" id="UP000516349"/>
    </source>
</evidence>
<proteinExistence type="predicted"/>
<protein>
    <submittedName>
        <fullName evidence="1">Uncharacterized protein</fullName>
    </submittedName>
</protein>
<dbReference type="EMBL" id="CP060244">
    <property type="protein sequence ID" value="QNT79240.1"/>
    <property type="molecule type" value="Genomic_DNA"/>
</dbReference>
<dbReference type="Proteomes" id="UP000516349">
    <property type="component" value="Chromosome"/>
</dbReference>
<accession>A0A7H1NTY0</accession>
<keyword evidence="2" id="KW-1185">Reference proteome</keyword>